<sequence length="83" mass="9163">MVSSFTQGASHEAENPIELSLRQAFESIEPKLRPPFSLTIPNPDEYLELNRAILYVVPKACCVSEKSVDLGYQGNGSCVGSWF</sequence>
<reference evidence="1" key="1">
    <citation type="submission" date="2023-10" db="EMBL/GenBank/DDBJ databases">
        <title>Chromosome-level genome of the transformable northern wattle, Acacia crassicarpa.</title>
        <authorList>
            <person name="Massaro I."/>
            <person name="Sinha N.R."/>
            <person name="Poethig S."/>
            <person name="Leichty A.R."/>
        </authorList>
    </citation>
    <scope>NUCLEOTIDE SEQUENCE</scope>
    <source>
        <strain evidence="1">Acra3RX</strain>
        <tissue evidence="1">Leaf</tissue>
    </source>
</reference>
<gene>
    <name evidence="1" type="ORF">QN277_020639</name>
</gene>
<dbReference type="PANTHER" id="PTHR13587:SF7">
    <property type="entry name" value="INTEGRATOR COMPLEX SUBUNIT 3"/>
    <property type="match status" value="1"/>
</dbReference>
<dbReference type="InterPro" id="IPR045334">
    <property type="entry name" value="INTS3"/>
</dbReference>
<organism evidence="1 2">
    <name type="scientific">Acacia crassicarpa</name>
    <name type="common">northern wattle</name>
    <dbReference type="NCBI Taxonomy" id="499986"/>
    <lineage>
        <taxon>Eukaryota</taxon>
        <taxon>Viridiplantae</taxon>
        <taxon>Streptophyta</taxon>
        <taxon>Embryophyta</taxon>
        <taxon>Tracheophyta</taxon>
        <taxon>Spermatophyta</taxon>
        <taxon>Magnoliopsida</taxon>
        <taxon>eudicotyledons</taxon>
        <taxon>Gunneridae</taxon>
        <taxon>Pentapetalae</taxon>
        <taxon>rosids</taxon>
        <taxon>fabids</taxon>
        <taxon>Fabales</taxon>
        <taxon>Fabaceae</taxon>
        <taxon>Caesalpinioideae</taxon>
        <taxon>mimosoid clade</taxon>
        <taxon>Acacieae</taxon>
        <taxon>Acacia</taxon>
    </lineage>
</organism>
<dbReference type="GO" id="GO:0005737">
    <property type="term" value="C:cytoplasm"/>
    <property type="evidence" value="ECO:0007669"/>
    <property type="project" value="TreeGrafter"/>
</dbReference>
<protein>
    <submittedName>
        <fullName evidence="1">Uncharacterized protein</fullName>
    </submittedName>
</protein>
<proteinExistence type="predicted"/>
<accession>A0AAE1MSA6</accession>
<dbReference type="AlphaFoldDB" id="A0AAE1MSA6"/>
<name>A0AAE1MSA6_9FABA</name>
<evidence type="ECO:0000313" key="2">
    <source>
        <dbReference type="Proteomes" id="UP001293593"/>
    </source>
</evidence>
<dbReference type="EMBL" id="JAWXYG010000005">
    <property type="protein sequence ID" value="KAK4272033.1"/>
    <property type="molecule type" value="Genomic_DNA"/>
</dbReference>
<dbReference type="PANTHER" id="PTHR13587">
    <property type="entry name" value="INTEGRATOR COMPLEX SUBUNIT 3"/>
    <property type="match status" value="1"/>
</dbReference>
<comment type="caution">
    <text evidence="1">The sequence shown here is derived from an EMBL/GenBank/DDBJ whole genome shotgun (WGS) entry which is preliminary data.</text>
</comment>
<dbReference type="Proteomes" id="UP001293593">
    <property type="component" value="Unassembled WGS sequence"/>
</dbReference>
<evidence type="ECO:0000313" key="1">
    <source>
        <dbReference type="EMBL" id="KAK4272033.1"/>
    </source>
</evidence>
<keyword evidence="2" id="KW-1185">Reference proteome</keyword>